<keyword evidence="1" id="KW-0472">Membrane</keyword>
<keyword evidence="3" id="KW-1185">Reference proteome</keyword>
<gene>
    <name evidence="2" type="ORF">B9Z55_028009</name>
</gene>
<organism evidence="2 3">
    <name type="scientific">Caenorhabditis nigoni</name>
    <dbReference type="NCBI Taxonomy" id="1611254"/>
    <lineage>
        <taxon>Eukaryota</taxon>
        <taxon>Metazoa</taxon>
        <taxon>Ecdysozoa</taxon>
        <taxon>Nematoda</taxon>
        <taxon>Chromadorea</taxon>
        <taxon>Rhabditida</taxon>
        <taxon>Rhabditina</taxon>
        <taxon>Rhabditomorpha</taxon>
        <taxon>Rhabditoidea</taxon>
        <taxon>Rhabditidae</taxon>
        <taxon>Peloderinae</taxon>
        <taxon>Caenorhabditis</taxon>
    </lineage>
</organism>
<feature type="transmembrane region" description="Helical" evidence="1">
    <location>
        <begin position="28"/>
        <end position="47"/>
    </location>
</feature>
<comment type="caution">
    <text evidence="2">The sequence shown here is derived from an EMBL/GenBank/DDBJ whole genome shotgun (WGS) entry which is preliminary data.</text>
</comment>
<reference evidence="3" key="1">
    <citation type="submission" date="2017-10" db="EMBL/GenBank/DDBJ databases">
        <title>Rapid genome shrinkage in a self-fertile nematode reveals novel sperm competition proteins.</title>
        <authorList>
            <person name="Yin D."/>
            <person name="Schwarz E.M."/>
            <person name="Thomas C.G."/>
            <person name="Felde R.L."/>
            <person name="Korf I.F."/>
            <person name="Cutter A.D."/>
            <person name="Schartner C.M."/>
            <person name="Ralston E.J."/>
            <person name="Meyer B.J."/>
            <person name="Haag E.S."/>
        </authorList>
    </citation>
    <scope>NUCLEOTIDE SEQUENCE [LARGE SCALE GENOMIC DNA]</scope>
    <source>
        <strain evidence="3">JU1422</strain>
    </source>
</reference>
<evidence type="ECO:0000313" key="3">
    <source>
        <dbReference type="Proteomes" id="UP000230233"/>
    </source>
</evidence>
<accession>A0A2G5SDN0</accession>
<name>A0A2G5SDN0_9PELO</name>
<dbReference type="AlphaFoldDB" id="A0A2G5SDN0"/>
<dbReference type="Proteomes" id="UP000230233">
    <property type="component" value="Unassembled WGS sequence"/>
</dbReference>
<keyword evidence="1" id="KW-1133">Transmembrane helix</keyword>
<proteinExistence type="predicted"/>
<dbReference type="EMBL" id="PDUG01000015">
    <property type="protein sequence ID" value="PIC13160.1"/>
    <property type="molecule type" value="Genomic_DNA"/>
</dbReference>
<sequence length="154" mass="18216">MNGGQNFPYFSKYLLFYYYSVLSRNHSAWISECSFLIFLSILFFSNIQTIDMFKWMADNEVLFHRTHPSHMQVHETARREDSGKDRNIVVWSEMEITSRGRSSSIQRIQFCKSLRLASKCLGSQGKRSGEASVHGYSRRKYRRQLHRVRSVFEV</sequence>
<evidence type="ECO:0000256" key="1">
    <source>
        <dbReference type="SAM" id="Phobius"/>
    </source>
</evidence>
<protein>
    <submittedName>
        <fullName evidence="2">Uncharacterized protein</fullName>
    </submittedName>
</protein>
<evidence type="ECO:0000313" key="2">
    <source>
        <dbReference type="EMBL" id="PIC13160.1"/>
    </source>
</evidence>
<keyword evidence="1" id="KW-0812">Transmembrane</keyword>